<dbReference type="Gene3D" id="1.10.110.10">
    <property type="entry name" value="Plant lipid-transfer and hydrophobic proteins"/>
    <property type="match status" value="1"/>
</dbReference>
<dbReference type="AlphaFoldDB" id="A0AAN9KXV1"/>
<dbReference type="PANTHER" id="PTHR33286">
    <property type="entry name" value="BIFUNCTIONAL INHIBITOR/LIPID-TRANSFER PROTEIN/SEED STORAGE 2S ALBUMIN SUPERFAMILY PROTEIN"/>
    <property type="match status" value="1"/>
</dbReference>
<name>A0AAN9KXV1_CANGL</name>
<organism evidence="4 5">
    <name type="scientific">Canavalia gladiata</name>
    <name type="common">Sword bean</name>
    <name type="synonym">Dolichos gladiatus</name>
    <dbReference type="NCBI Taxonomy" id="3824"/>
    <lineage>
        <taxon>Eukaryota</taxon>
        <taxon>Viridiplantae</taxon>
        <taxon>Streptophyta</taxon>
        <taxon>Embryophyta</taxon>
        <taxon>Tracheophyta</taxon>
        <taxon>Spermatophyta</taxon>
        <taxon>Magnoliopsida</taxon>
        <taxon>eudicotyledons</taxon>
        <taxon>Gunneridae</taxon>
        <taxon>Pentapetalae</taxon>
        <taxon>rosids</taxon>
        <taxon>fabids</taxon>
        <taxon>Fabales</taxon>
        <taxon>Fabaceae</taxon>
        <taxon>Papilionoideae</taxon>
        <taxon>50 kb inversion clade</taxon>
        <taxon>NPAAA clade</taxon>
        <taxon>indigoferoid/millettioid clade</taxon>
        <taxon>Phaseoleae</taxon>
        <taxon>Canavalia</taxon>
    </lineage>
</organism>
<dbReference type="CDD" id="cd04660">
    <property type="entry name" value="nsLTP_like"/>
    <property type="match status" value="1"/>
</dbReference>
<keyword evidence="2" id="KW-0732">Signal</keyword>
<keyword evidence="5" id="KW-1185">Reference proteome</keyword>
<feature type="chain" id="PRO_5042905742" description="Bifunctional inhibitor/plant lipid transfer protein/seed storage helical domain-containing protein" evidence="2">
    <location>
        <begin position="30"/>
        <end position="233"/>
    </location>
</feature>
<evidence type="ECO:0000259" key="3">
    <source>
        <dbReference type="Pfam" id="PF14368"/>
    </source>
</evidence>
<feature type="region of interest" description="Disordered" evidence="1">
    <location>
        <begin position="210"/>
        <end position="233"/>
    </location>
</feature>
<dbReference type="EMBL" id="JAYMYQ010000006">
    <property type="protein sequence ID" value="KAK7323408.1"/>
    <property type="molecule type" value="Genomic_DNA"/>
</dbReference>
<dbReference type="InterPro" id="IPR044741">
    <property type="entry name" value="NsLTP-like"/>
</dbReference>
<evidence type="ECO:0000256" key="1">
    <source>
        <dbReference type="SAM" id="MobiDB-lite"/>
    </source>
</evidence>
<accession>A0AAN9KXV1</accession>
<comment type="caution">
    <text evidence="4">The sequence shown here is derived from an EMBL/GenBank/DDBJ whole genome shotgun (WGS) entry which is preliminary data.</text>
</comment>
<gene>
    <name evidence="4" type="ORF">VNO77_26880</name>
</gene>
<dbReference type="Pfam" id="PF14368">
    <property type="entry name" value="LTP_2"/>
    <property type="match status" value="1"/>
</dbReference>
<protein>
    <recommendedName>
        <fullName evidence="3">Bifunctional inhibitor/plant lipid transfer protein/seed storage helical domain-containing protein</fullName>
    </recommendedName>
</protein>
<evidence type="ECO:0000256" key="2">
    <source>
        <dbReference type="SAM" id="SignalP"/>
    </source>
</evidence>
<dbReference type="Proteomes" id="UP001367508">
    <property type="component" value="Unassembled WGS sequence"/>
</dbReference>
<evidence type="ECO:0000313" key="5">
    <source>
        <dbReference type="Proteomes" id="UP001367508"/>
    </source>
</evidence>
<dbReference type="SUPFAM" id="SSF47699">
    <property type="entry name" value="Bifunctional inhibitor/lipid-transfer protein/seed storage 2S albumin"/>
    <property type="match status" value="1"/>
</dbReference>
<dbReference type="InterPro" id="IPR016140">
    <property type="entry name" value="Bifunc_inhib/LTP/seed_store"/>
</dbReference>
<sequence length="233" mass="25544">MTSQTRMARIMNTNLMILVIVGTVLFSSANNNAVVGQCQGDMPGLITQCGIYVQKFTPKMTPSAECCSVIKDVDVPCMCEHLTKEMLLFVDMQKVFYVTQECGKPIPSGTNCAGSTMHDQMLDVEIGNEEEVGLYRESGKSSIDHGLRRRWILSILAPNQVCAELSKQQSSQLASTVQVWLGDAICDSVFKCFLKQENDEGKGSLIDVLKAKNPSHSGTRASRNKAIGKQNES</sequence>
<dbReference type="InterPro" id="IPR036312">
    <property type="entry name" value="Bifun_inhib/LTP/seed_sf"/>
</dbReference>
<dbReference type="PANTHER" id="PTHR33286:SF1">
    <property type="entry name" value="OS01G0800600 PROTEIN"/>
    <property type="match status" value="1"/>
</dbReference>
<feature type="signal peptide" evidence="2">
    <location>
        <begin position="1"/>
        <end position="29"/>
    </location>
</feature>
<proteinExistence type="predicted"/>
<reference evidence="4 5" key="1">
    <citation type="submission" date="2024-01" db="EMBL/GenBank/DDBJ databases">
        <title>The genomes of 5 underutilized Papilionoideae crops provide insights into root nodulation and disease resistanc.</title>
        <authorList>
            <person name="Jiang F."/>
        </authorList>
    </citation>
    <scope>NUCLEOTIDE SEQUENCE [LARGE SCALE GENOMIC DNA]</scope>
    <source>
        <strain evidence="4">LVBAO_FW01</strain>
        <tissue evidence="4">Leaves</tissue>
    </source>
</reference>
<evidence type="ECO:0000313" key="4">
    <source>
        <dbReference type="EMBL" id="KAK7323408.1"/>
    </source>
</evidence>
<feature type="domain" description="Bifunctional inhibitor/plant lipid transfer protein/seed storage helical" evidence="3">
    <location>
        <begin position="27"/>
        <end position="112"/>
    </location>
</feature>